<dbReference type="PANTHER" id="PTHR34260:SF1">
    <property type="entry name" value="UBIQUINOL-CYTOCHROME-C REDUCTASE COMPLEX ASSEMBLY FACTOR 2"/>
    <property type="match status" value="1"/>
</dbReference>
<keyword evidence="2" id="KW-0809">Transit peptide</keyword>
<dbReference type="Pfam" id="PF20180">
    <property type="entry name" value="UQCC2_CBP6"/>
    <property type="match status" value="1"/>
</dbReference>
<dbReference type="AlphaFoldDB" id="A0A336LYN3"/>
<accession>A0A336LYN3</accession>
<reference evidence="8" key="2">
    <citation type="submission" date="2018-07" db="EMBL/GenBank/DDBJ databases">
        <authorList>
            <person name="Quirk P.G."/>
            <person name="Krulwich T.A."/>
        </authorList>
    </citation>
    <scope>NUCLEOTIDE SEQUENCE</scope>
</reference>
<name>A0A336LYN3_CULSO</name>
<dbReference type="PANTHER" id="PTHR34260">
    <property type="entry name" value="UBIQUINOL-CYTOCHROME-C REDUCTASE COMPLEX ASSEMBLY FACTOR 2"/>
    <property type="match status" value="1"/>
</dbReference>
<evidence type="ECO:0000256" key="3">
    <source>
        <dbReference type="ARBA" id="ARBA00023128"/>
    </source>
</evidence>
<organism evidence="8">
    <name type="scientific">Culicoides sonorensis</name>
    <name type="common">Biting midge</name>
    <dbReference type="NCBI Taxonomy" id="179676"/>
    <lineage>
        <taxon>Eukaryota</taxon>
        <taxon>Metazoa</taxon>
        <taxon>Ecdysozoa</taxon>
        <taxon>Arthropoda</taxon>
        <taxon>Hexapoda</taxon>
        <taxon>Insecta</taxon>
        <taxon>Pterygota</taxon>
        <taxon>Neoptera</taxon>
        <taxon>Endopterygota</taxon>
        <taxon>Diptera</taxon>
        <taxon>Nematocera</taxon>
        <taxon>Chironomoidea</taxon>
        <taxon>Ceratopogonidae</taxon>
        <taxon>Ceratopogoninae</taxon>
        <taxon>Culicoides</taxon>
        <taxon>Monoculicoides</taxon>
    </lineage>
</organism>
<comment type="subcellular location">
    <subcellularLocation>
        <location evidence="1">Mitochondrion matrix</location>
        <location evidence="1">Mitochondrion nucleoid</location>
    </subcellularLocation>
</comment>
<sequence length="151" mass="17443">MPTSTHDVANFLELGNFIGGQTNLTTSWNTFSFCNKSSHRSTFTWQEGMTKIFVRKLDLGEHLRAQLKTVLGQPNIVRVNEKKLDKQLEALERLANNEIQKKYPRKLTSTATGLTPEQCRQILSQEFLDFINQEEEPGVFSKYFKKKRSET</sequence>
<keyword evidence="3" id="KW-0496">Mitochondrion</keyword>
<protein>
    <recommendedName>
        <fullName evidence="6">Mitochondrial nucleoid factor 1</fullName>
    </recommendedName>
    <alternativeName>
        <fullName evidence="5">Mitochondrial protein M19</fullName>
    </alternativeName>
</protein>
<evidence type="ECO:0000256" key="5">
    <source>
        <dbReference type="ARBA" id="ARBA00031206"/>
    </source>
</evidence>
<keyword evidence="4" id="KW-1135">Mitochondrion nucleoid</keyword>
<dbReference type="EMBL" id="UFQS01000188">
    <property type="protein sequence ID" value="SSX00987.1"/>
    <property type="molecule type" value="Genomic_DNA"/>
</dbReference>
<dbReference type="GO" id="GO:0034551">
    <property type="term" value="P:mitochondrial respiratory chain complex III assembly"/>
    <property type="evidence" value="ECO:0007669"/>
    <property type="project" value="TreeGrafter"/>
</dbReference>
<evidence type="ECO:0000256" key="6">
    <source>
        <dbReference type="ARBA" id="ARBA00032983"/>
    </source>
</evidence>
<proteinExistence type="predicted"/>
<dbReference type="GO" id="GO:0042645">
    <property type="term" value="C:mitochondrial nucleoid"/>
    <property type="evidence" value="ECO:0007669"/>
    <property type="project" value="UniProtKB-SubCell"/>
</dbReference>
<evidence type="ECO:0000256" key="2">
    <source>
        <dbReference type="ARBA" id="ARBA00022946"/>
    </source>
</evidence>
<evidence type="ECO:0000313" key="8">
    <source>
        <dbReference type="EMBL" id="SSX21367.1"/>
    </source>
</evidence>
<evidence type="ECO:0000256" key="4">
    <source>
        <dbReference type="ARBA" id="ARBA00023271"/>
    </source>
</evidence>
<gene>
    <name evidence="8" type="primary">CSON004485</name>
</gene>
<evidence type="ECO:0000313" key="7">
    <source>
        <dbReference type="EMBL" id="SSX00987.1"/>
    </source>
</evidence>
<evidence type="ECO:0000256" key="1">
    <source>
        <dbReference type="ARBA" id="ARBA00004436"/>
    </source>
</evidence>
<dbReference type="InterPro" id="IPR037698">
    <property type="entry name" value="UQCC2"/>
</dbReference>
<dbReference type="VEuPathDB" id="VectorBase:CSON004485"/>
<reference evidence="7" key="1">
    <citation type="submission" date="2018-04" db="EMBL/GenBank/DDBJ databases">
        <authorList>
            <person name="Go L.Y."/>
            <person name="Mitchell J.A."/>
        </authorList>
    </citation>
    <scope>NUCLEOTIDE SEQUENCE</scope>
    <source>
        <tissue evidence="7">Whole organism</tissue>
    </source>
</reference>
<dbReference type="EMBL" id="UFQT01000188">
    <property type="protein sequence ID" value="SSX21367.1"/>
    <property type="molecule type" value="Genomic_DNA"/>
</dbReference>